<reference evidence="3" key="1">
    <citation type="submission" date="2025-08" db="UniProtKB">
        <authorList>
            <consortium name="RefSeq"/>
        </authorList>
    </citation>
    <scope>IDENTIFICATION</scope>
</reference>
<evidence type="ECO:0000313" key="2">
    <source>
        <dbReference type="Proteomes" id="UP000515159"/>
    </source>
</evidence>
<dbReference type="Pfam" id="PF15244">
    <property type="entry name" value="HSD3"/>
    <property type="match status" value="1"/>
</dbReference>
<feature type="region of interest" description="Disordered" evidence="1">
    <location>
        <begin position="331"/>
        <end position="356"/>
    </location>
</feature>
<dbReference type="PANTHER" id="PTHR14917:SF2">
    <property type="entry name" value="SPERMATOGENESIS-ASSOCIATED PROTEIN 7"/>
    <property type="match status" value="1"/>
</dbReference>
<gene>
    <name evidence="3" type="primary">SPATA7</name>
</gene>
<dbReference type="GO" id="GO:0005930">
    <property type="term" value="C:axoneme"/>
    <property type="evidence" value="ECO:0007669"/>
    <property type="project" value="TreeGrafter"/>
</dbReference>
<keyword evidence="2" id="KW-1185">Reference proteome</keyword>
<dbReference type="Proteomes" id="UP000515159">
    <property type="component" value="Chromosome 7"/>
</dbReference>
<dbReference type="AlphaFoldDB" id="A0A6P8RVC6"/>
<evidence type="ECO:0000256" key="1">
    <source>
        <dbReference type="SAM" id="MobiDB-lite"/>
    </source>
</evidence>
<dbReference type="FunCoup" id="A0A6P8RVC6">
    <property type="interactions" value="290"/>
</dbReference>
<dbReference type="OrthoDB" id="6263678at2759"/>
<dbReference type="PANTHER" id="PTHR14917">
    <property type="entry name" value="SPERMATOGENESIS-ASSOCIATED PROTEIN 7"/>
    <property type="match status" value="1"/>
</dbReference>
<feature type="compositionally biased region" description="Basic and acidic residues" evidence="1">
    <location>
        <begin position="333"/>
        <end position="343"/>
    </location>
</feature>
<dbReference type="GO" id="GO:0045494">
    <property type="term" value="P:photoreceptor cell maintenance"/>
    <property type="evidence" value="ECO:0007669"/>
    <property type="project" value="TreeGrafter"/>
</dbReference>
<dbReference type="GO" id="GO:0120206">
    <property type="term" value="C:photoreceptor distal connecting cilium"/>
    <property type="evidence" value="ECO:0007669"/>
    <property type="project" value="TreeGrafter"/>
</dbReference>
<dbReference type="InterPro" id="IPR029357">
    <property type="entry name" value="SPATA7"/>
</dbReference>
<dbReference type="GO" id="GO:0120200">
    <property type="term" value="C:rod photoreceptor outer segment"/>
    <property type="evidence" value="ECO:0007669"/>
    <property type="project" value="TreeGrafter"/>
</dbReference>
<feature type="region of interest" description="Disordered" evidence="1">
    <location>
        <begin position="158"/>
        <end position="187"/>
    </location>
</feature>
<dbReference type="RefSeq" id="XP_033809163.1">
    <property type="nucleotide sequence ID" value="XM_033953272.1"/>
</dbReference>
<dbReference type="KEGG" id="gsh:117364256"/>
<dbReference type="CTD" id="55812"/>
<name>A0A6P8RVC6_GEOSA</name>
<dbReference type="GeneID" id="117364256"/>
<dbReference type="InParanoid" id="A0A6P8RVC6"/>
<dbReference type="GO" id="GO:0000226">
    <property type="term" value="P:microtubule cytoskeleton organization"/>
    <property type="evidence" value="ECO:0007669"/>
    <property type="project" value="TreeGrafter"/>
</dbReference>
<proteinExistence type="predicted"/>
<sequence length="749" mass="84441">MQRHMINDSKVTYITQNALVYYKAAVSGIRARCPLPARGGYRHGERRSVGEEAAAAAEVKVSGDRASKSPSIPKSGLASPFRGHLSIQSNAFCTGSSGRLSDQFRIQDHMLAHYNRILSAKAAVDTSMPKSMLTSIKYSDQQRREKLKKEVARYEQEFLSTRNLSRPSSGASASQGPSEHRKSSYEVQDSVDIENGQLYCTRSLFSSPVPYPVSPSLALSTDFTKKVSGTYYKTPIPQNNFYAVSPSSSEGSLKCSSNYQKFQEPLKKTYSGDLLDLHSKQFTNKQLQFIPRTLKTEAKSALAGYRYYTPPRIKKKDEVSEAEAQTEISSFKKHVEPSEKKDELEESPWAVDEDEHSEMTLTAEDVEERMISFQDKANLSGWNRISSSNNLKSPSPIMKKIKTEEEELLYLEFIAQITNEILTLGLFSSSVLARVFERHIEDNKHRLDEGKMRHLLDMLRVDLGYKTEENSGSVNDNSDTMTTLQEDVSKTMHHLRYQTKNGRGCTDSSRCLWTEDMQLSQQNKTVQESSEKHKYLKKDPRDFLSDKMDIFLAIHQKETSEVSQTREMYNSIEEFLRVEPNSPAWDKPKSSPVYTETSDISVALGKHDNFEEFLQKGPKDVHINKKEPSALQEEAPDVLLTLPKYDHLEKFLIENSIPEPSGKVDSYPRMFQEGSPDVIDSIGPTLNTVKHDGGFEKTDESNELCGLGGSFEEILQHCKEKGGVGQNNLVKDLIPNLAETSSEESDTID</sequence>
<protein>
    <submittedName>
        <fullName evidence="3">Spermatogenesis-associated protein 7</fullName>
    </submittedName>
</protein>
<organism evidence="2 3">
    <name type="scientific">Geotrypetes seraphini</name>
    <name type="common">Gaboon caecilian</name>
    <name type="synonym">Caecilia seraphini</name>
    <dbReference type="NCBI Taxonomy" id="260995"/>
    <lineage>
        <taxon>Eukaryota</taxon>
        <taxon>Metazoa</taxon>
        <taxon>Chordata</taxon>
        <taxon>Craniata</taxon>
        <taxon>Vertebrata</taxon>
        <taxon>Euteleostomi</taxon>
        <taxon>Amphibia</taxon>
        <taxon>Gymnophiona</taxon>
        <taxon>Geotrypetes</taxon>
    </lineage>
</organism>
<dbReference type="GO" id="GO:0036064">
    <property type="term" value="C:ciliary basal body"/>
    <property type="evidence" value="ECO:0007669"/>
    <property type="project" value="TreeGrafter"/>
</dbReference>
<evidence type="ECO:0000313" key="3">
    <source>
        <dbReference type="RefSeq" id="XP_033809163.1"/>
    </source>
</evidence>
<accession>A0A6P8RVC6</accession>
<feature type="compositionally biased region" description="Low complexity" evidence="1">
    <location>
        <begin position="165"/>
        <end position="177"/>
    </location>
</feature>